<keyword evidence="5" id="KW-1133">Transmembrane helix</keyword>
<evidence type="ECO:0000256" key="5">
    <source>
        <dbReference type="ARBA" id="ARBA00022989"/>
    </source>
</evidence>
<evidence type="ECO:0000256" key="2">
    <source>
        <dbReference type="ARBA" id="ARBA00004269"/>
    </source>
</evidence>
<feature type="compositionally biased region" description="Polar residues" evidence="9">
    <location>
        <begin position="474"/>
        <end position="505"/>
    </location>
</feature>
<feature type="coiled-coil region" evidence="8">
    <location>
        <begin position="596"/>
        <end position="626"/>
    </location>
</feature>
<name>A0A5J4NHV9_9TREM</name>
<evidence type="ECO:0000256" key="9">
    <source>
        <dbReference type="SAM" id="MobiDB-lite"/>
    </source>
</evidence>
<sequence>RKRRSVEAQNISFFSLIEEALPKDLRLYFKTPDGSPPSSKHTSVNSTDFCPALPSPMSLADRSATSGAKDKTSCPLSACSKKQVHHQSNRTSSHQALMTAIPPDLCPIVPTSLASDLLVETDQQLDVNRCCMDNALSCTFRHSTEHGECKKSTDPFTSVCAWHSEHLSMLDLPDCSTLSSVASDCKPVTHSQCPKTPSSVCSTASVESSSSSSISSISSHPGCLLRNRQAALVASLNESEMKNSTRTTNTDYVETSSGKATVQSSSNGVSRSGGVGGSGAGSNGGGGKQGPNSNSGSKSANKDEYTLKLSAAFVSQVFNFFIGDFPLQGIRNTLQAKDVLVTRNVLLSVAIDYPYTEVVFDRITTPLFLVSQLEVEVKQLKAELQSLRGLEVDLRGQVQQLTAAERTYRSESSQARQEFEALQAKCTQLSQRLEADKASLQSAEQQLTDERKRRMVLEQQLAVQKQQQQQQQQSSTSVKGRKNTSLGTDGAQNFTATGKVSTSKSPRGIPTTGVNQSTNTVVTRCTCSESCSSRVRELEAELRALTRDSAAKDIQLAALKGGRLNHGLNGPNTSERSHDWDKSETITGLNADHVGRAELLSKLHSLQEENQRMTDTLKEEDKMKQELMTAYHASLKEITELNASLTQKEYQIVELNMRVERLTPQFCEYVKMMSVSKSASPNQSDDQQSSCSNLVTVSLRRQPSMPNQPHIKQGSHHLRKLTAVSDDQSFPVGRSTQPLTNGLNQAMISEYFGSSTAYPNSAYVSNYLDSVRIRSPPPSTSVGAHCNLNSLDHHLSNQLTNGSAGTSRESCGSSSTFQSNPDSCDLFAQTTNSQHSVLFTQPSSARTLGNLTHSSSSHLNAHQSTCYPYQLPSPTSYPQHNRFKPAYHSSGSNFPGSITRLMVNTAPTSSPLPFLAPPPGLMNSNINVGLLNTPPFANEPHSYTTAHTTTPSLIHSPVNIENALQGSTSCASSINCLMESLSPVGTTPNQNCFNSRRDLPHDSFSLSNRSDDSTSSLVQQSNPISVSAGSSVLSNNYRSTGHFMEAAEIVDNTDFSLMGLGVLDQAHHRSGGGIPNNIPVSFQPTADERCIRTTSPQT</sequence>
<reference evidence="10 11" key="1">
    <citation type="journal article" date="2019" name="Gigascience">
        <title>Whole-genome sequence of the oriental lung fluke Paragonimus westermani.</title>
        <authorList>
            <person name="Oey H."/>
            <person name="Zakrzewski M."/>
            <person name="Narain K."/>
            <person name="Devi K.R."/>
            <person name="Agatsuma T."/>
            <person name="Nawaratna S."/>
            <person name="Gobert G.N."/>
            <person name="Jones M.K."/>
            <person name="Ragan M.A."/>
            <person name="McManus D.P."/>
            <person name="Krause L."/>
        </authorList>
    </citation>
    <scope>NUCLEOTIDE SEQUENCE [LARGE SCALE GENOMIC DNA]</scope>
    <source>
        <strain evidence="10 11">IND2009</strain>
    </source>
</reference>
<comment type="subcellular location">
    <subcellularLocation>
        <location evidence="1">Nucleus membrane</location>
        <topology evidence="1">Multi-pass membrane protein</topology>
    </subcellularLocation>
    <subcellularLocation>
        <location evidence="2">Rough endoplasmic reticulum membrane</location>
        <topology evidence="2">Multi-pass membrane protein</topology>
    </subcellularLocation>
</comment>
<feature type="compositionally biased region" description="Low complexity" evidence="9">
    <location>
        <begin position="1003"/>
        <end position="1016"/>
    </location>
</feature>
<dbReference type="GO" id="GO:0031965">
    <property type="term" value="C:nuclear membrane"/>
    <property type="evidence" value="ECO:0007669"/>
    <property type="project" value="UniProtKB-SubCell"/>
</dbReference>
<keyword evidence="4" id="KW-0256">Endoplasmic reticulum</keyword>
<evidence type="ECO:0000256" key="6">
    <source>
        <dbReference type="ARBA" id="ARBA00023136"/>
    </source>
</evidence>
<keyword evidence="6" id="KW-0472">Membrane</keyword>
<evidence type="ECO:0000256" key="8">
    <source>
        <dbReference type="SAM" id="Coils"/>
    </source>
</evidence>
<feature type="non-terminal residue" evidence="10">
    <location>
        <position position="1"/>
    </location>
</feature>
<evidence type="ECO:0000256" key="4">
    <source>
        <dbReference type="ARBA" id="ARBA00022824"/>
    </source>
</evidence>
<protein>
    <submittedName>
        <fullName evidence="10">Uncharacterized protein</fullName>
    </submittedName>
</protein>
<accession>A0A5J4NHV9</accession>
<dbReference type="Pfam" id="PF09726">
    <property type="entry name" value="Macoilin"/>
    <property type="match status" value="1"/>
</dbReference>
<proteinExistence type="predicted"/>
<dbReference type="GO" id="GO:0023041">
    <property type="term" value="P:neuronal signal transduction"/>
    <property type="evidence" value="ECO:0007669"/>
    <property type="project" value="InterPro"/>
</dbReference>
<dbReference type="GO" id="GO:0006935">
    <property type="term" value="P:chemotaxis"/>
    <property type="evidence" value="ECO:0007669"/>
    <property type="project" value="TreeGrafter"/>
</dbReference>
<dbReference type="AlphaFoldDB" id="A0A5J4NHV9"/>
<gene>
    <name evidence="10" type="ORF">DEA37_0011776</name>
</gene>
<evidence type="ECO:0000313" key="10">
    <source>
        <dbReference type="EMBL" id="KAA3675145.1"/>
    </source>
</evidence>
<keyword evidence="11" id="KW-1185">Reference proteome</keyword>
<feature type="region of interest" description="Disordered" evidence="9">
    <location>
        <begin position="465"/>
        <end position="515"/>
    </location>
</feature>
<feature type="compositionally biased region" description="Polar residues" evidence="9">
    <location>
        <begin position="236"/>
        <end position="263"/>
    </location>
</feature>
<evidence type="ECO:0000313" key="11">
    <source>
        <dbReference type="Proteomes" id="UP000324629"/>
    </source>
</evidence>
<dbReference type="EMBL" id="QNGE01002699">
    <property type="protein sequence ID" value="KAA3675145.1"/>
    <property type="molecule type" value="Genomic_DNA"/>
</dbReference>
<keyword evidence="3" id="KW-0812">Transmembrane</keyword>
<feature type="region of interest" description="Disordered" evidence="9">
    <location>
        <begin position="1003"/>
        <end position="1031"/>
    </location>
</feature>
<keyword evidence="8" id="KW-0175">Coiled coil</keyword>
<feature type="compositionally biased region" description="Low complexity" evidence="9">
    <location>
        <begin position="290"/>
        <end position="299"/>
    </location>
</feature>
<keyword evidence="7" id="KW-0539">Nucleus</keyword>
<evidence type="ECO:0000256" key="3">
    <source>
        <dbReference type="ARBA" id="ARBA00022692"/>
    </source>
</evidence>
<feature type="compositionally biased region" description="Polar residues" evidence="9">
    <location>
        <begin position="1017"/>
        <end position="1031"/>
    </location>
</feature>
<comment type="caution">
    <text evidence="10">The sequence shown here is derived from an EMBL/GenBank/DDBJ whole genome shotgun (WGS) entry which is preliminary data.</text>
</comment>
<dbReference type="PANTHER" id="PTHR13289:SF6">
    <property type="entry name" value="MACOILIN"/>
    <property type="match status" value="1"/>
</dbReference>
<dbReference type="GO" id="GO:0030867">
    <property type="term" value="C:rough endoplasmic reticulum membrane"/>
    <property type="evidence" value="ECO:0007669"/>
    <property type="project" value="UniProtKB-SubCell"/>
</dbReference>
<dbReference type="GO" id="GO:0008017">
    <property type="term" value="F:microtubule binding"/>
    <property type="evidence" value="ECO:0007669"/>
    <property type="project" value="TreeGrafter"/>
</dbReference>
<dbReference type="PANTHER" id="PTHR13289">
    <property type="entry name" value="PROTEIN PHOSPHATASE 1-BINDING PROTEIN BIFOCAL"/>
    <property type="match status" value="1"/>
</dbReference>
<dbReference type="InterPro" id="IPR019130">
    <property type="entry name" value="Macoilin"/>
</dbReference>
<feature type="region of interest" description="Disordered" evidence="9">
    <location>
        <begin position="236"/>
        <end position="301"/>
    </location>
</feature>
<evidence type="ECO:0000256" key="7">
    <source>
        <dbReference type="ARBA" id="ARBA00023242"/>
    </source>
</evidence>
<feature type="compositionally biased region" description="Gly residues" evidence="9">
    <location>
        <begin position="271"/>
        <end position="289"/>
    </location>
</feature>
<evidence type="ECO:0000256" key="1">
    <source>
        <dbReference type="ARBA" id="ARBA00004232"/>
    </source>
</evidence>
<organism evidence="10 11">
    <name type="scientific">Paragonimus westermani</name>
    <dbReference type="NCBI Taxonomy" id="34504"/>
    <lineage>
        <taxon>Eukaryota</taxon>
        <taxon>Metazoa</taxon>
        <taxon>Spiralia</taxon>
        <taxon>Lophotrochozoa</taxon>
        <taxon>Platyhelminthes</taxon>
        <taxon>Trematoda</taxon>
        <taxon>Digenea</taxon>
        <taxon>Plagiorchiida</taxon>
        <taxon>Troglotremata</taxon>
        <taxon>Troglotrematidae</taxon>
        <taxon>Paragonimus</taxon>
    </lineage>
</organism>
<feature type="coiled-coil region" evidence="8">
    <location>
        <begin position="528"/>
        <end position="555"/>
    </location>
</feature>
<dbReference type="Proteomes" id="UP000324629">
    <property type="component" value="Unassembled WGS sequence"/>
</dbReference>